<evidence type="ECO:0000256" key="3">
    <source>
        <dbReference type="ARBA" id="ARBA00022448"/>
    </source>
</evidence>
<evidence type="ECO:0000256" key="2">
    <source>
        <dbReference type="ARBA" id="ARBA00009904"/>
    </source>
</evidence>
<evidence type="ECO:0000256" key="8">
    <source>
        <dbReference type="SAM" id="Phobius"/>
    </source>
</evidence>
<organism evidence="9">
    <name type="scientific">mine drainage metagenome</name>
    <dbReference type="NCBI Taxonomy" id="410659"/>
    <lineage>
        <taxon>unclassified sequences</taxon>
        <taxon>metagenomes</taxon>
        <taxon>ecological metagenomes</taxon>
    </lineage>
</organism>
<dbReference type="EMBL" id="AUZY01001805">
    <property type="protein sequence ID" value="EQD73872.1"/>
    <property type="molecule type" value="Genomic_DNA"/>
</dbReference>
<keyword evidence="3" id="KW-0813">Transport</keyword>
<dbReference type="GO" id="GO:0046961">
    <property type="term" value="F:proton-transporting ATPase activity, rotational mechanism"/>
    <property type="evidence" value="ECO:0007669"/>
    <property type="project" value="InterPro"/>
</dbReference>
<dbReference type="PANTHER" id="PTHR11629">
    <property type="entry name" value="VACUOLAR PROTON ATPASES"/>
    <property type="match status" value="1"/>
</dbReference>
<comment type="caution">
    <text evidence="9">The sequence shown here is derived from an EMBL/GenBank/DDBJ whole genome shotgun (WGS) entry which is preliminary data.</text>
</comment>
<protein>
    <submittedName>
        <fullName evidence="9">V-type ATPase</fullName>
    </submittedName>
</protein>
<feature type="transmembrane region" description="Helical" evidence="8">
    <location>
        <begin position="173"/>
        <end position="191"/>
    </location>
</feature>
<dbReference type="AlphaFoldDB" id="T1BVH5"/>
<feature type="transmembrane region" description="Helical" evidence="8">
    <location>
        <begin position="259"/>
        <end position="277"/>
    </location>
</feature>
<dbReference type="GO" id="GO:0016471">
    <property type="term" value="C:vacuolar proton-transporting V-type ATPase complex"/>
    <property type="evidence" value="ECO:0007669"/>
    <property type="project" value="TreeGrafter"/>
</dbReference>
<gene>
    <name evidence="9" type="ORF">B1B_02991</name>
</gene>
<feature type="transmembrane region" description="Helical" evidence="8">
    <location>
        <begin position="289"/>
        <end position="307"/>
    </location>
</feature>
<dbReference type="GO" id="GO:0007035">
    <property type="term" value="P:vacuolar acidification"/>
    <property type="evidence" value="ECO:0007669"/>
    <property type="project" value="TreeGrafter"/>
</dbReference>
<evidence type="ECO:0000256" key="6">
    <source>
        <dbReference type="ARBA" id="ARBA00023065"/>
    </source>
</evidence>
<dbReference type="InterPro" id="IPR002490">
    <property type="entry name" value="V-ATPase_116kDa_su"/>
</dbReference>
<evidence type="ECO:0000313" key="9">
    <source>
        <dbReference type="EMBL" id="EQD73872.1"/>
    </source>
</evidence>
<dbReference type="Pfam" id="PF01496">
    <property type="entry name" value="V_ATPase_I"/>
    <property type="match status" value="1"/>
</dbReference>
<name>T1BVH5_9ZZZZ</name>
<evidence type="ECO:0000256" key="1">
    <source>
        <dbReference type="ARBA" id="ARBA00004141"/>
    </source>
</evidence>
<evidence type="ECO:0000256" key="4">
    <source>
        <dbReference type="ARBA" id="ARBA00022692"/>
    </source>
</evidence>
<feature type="transmembrane region" description="Helical" evidence="8">
    <location>
        <begin position="223"/>
        <end position="247"/>
    </location>
</feature>
<keyword evidence="6" id="KW-0406">Ion transport</keyword>
<reference evidence="9" key="2">
    <citation type="journal article" date="2014" name="ISME J.">
        <title>Microbial stratification in low pH oxic and suboxic macroscopic growths along an acid mine drainage.</title>
        <authorList>
            <person name="Mendez-Garcia C."/>
            <person name="Mesa V."/>
            <person name="Sprenger R.R."/>
            <person name="Richter M."/>
            <person name="Diez M.S."/>
            <person name="Solano J."/>
            <person name="Bargiela R."/>
            <person name="Golyshina O.V."/>
            <person name="Manteca A."/>
            <person name="Ramos J.L."/>
            <person name="Gallego J.R."/>
            <person name="Llorente I."/>
            <person name="Martins Dos Santos V.A."/>
            <person name="Jensen O.N."/>
            <person name="Pelaez A.I."/>
            <person name="Sanchez J."/>
            <person name="Ferrer M."/>
        </authorList>
    </citation>
    <scope>NUCLEOTIDE SEQUENCE</scope>
</reference>
<comment type="similarity">
    <text evidence="2">Belongs to the V-ATPase 116 kDa subunit family.</text>
</comment>
<evidence type="ECO:0000256" key="5">
    <source>
        <dbReference type="ARBA" id="ARBA00022989"/>
    </source>
</evidence>
<accession>T1BVH5</accession>
<sequence length="334" mass="36029">ARPSSPGAGSRSLLPLEEQLDVEARKAELISRMGSSREAFALEGWMPKDRVDGLAQGLEGLTGGRTLLFPVKSEESPPTLLKNRRGPRTYEFFIRFYSFPQSAEIDPTLVFAIVFPIFFGVMLGDVGYGAVILAICLWLIWRVGNPRAGRTLVPRSLVRFTTMIMPPSGMKQLAKALIPGCLVAMGLGVLFDEYFGFSLAQITFGHFNFQLFDPVSNSGVAKLLLYAGYTGLAMVSLGFLFGVVNSLTEGKKREAIAKGIWLVLAWDIALAGLALLHKQITINPVATPLTGVFLGVAVVLILGVAALEGGQGAIEVMSLVSHILSYTRLVGILL</sequence>
<keyword evidence="5 8" id="KW-1133">Transmembrane helix</keyword>
<feature type="non-terminal residue" evidence="9">
    <location>
        <position position="334"/>
    </location>
</feature>
<keyword evidence="4 8" id="KW-0812">Transmembrane</keyword>
<reference evidence="9" key="1">
    <citation type="submission" date="2013-08" db="EMBL/GenBank/DDBJ databases">
        <authorList>
            <person name="Mendez C."/>
            <person name="Richter M."/>
            <person name="Ferrer M."/>
            <person name="Sanchez J."/>
        </authorList>
    </citation>
    <scope>NUCLEOTIDE SEQUENCE</scope>
</reference>
<dbReference type="GO" id="GO:0033179">
    <property type="term" value="C:proton-transporting V-type ATPase, V0 domain"/>
    <property type="evidence" value="ECO:0007669"/>
    <property type="project" value="InterPro"/>
</dbReference>
<dbReference type="PANTHER" id="PTHR11629:SF63">
    <property type="entry name" value="V-TYPE PROTON ATPASE SUBUNIT A"/>
    <property type="match status" value="1"/>
</dbReference>
<dbReference type="GO" id="GO:0051117">
    <property type="term" value="F:ATPase binding"/>
    <property type="evidence" value="ECO:0007669"/>
    <property type="project" value="TreeGrafter"/>
</dbReference>
<feature type="non-terminal residue" evidence="9">
    <location>
        <position position="1"/>
    </location>
</feature>
<feature type="transmembrane region" description="Helical" evidence="8">
    <location>
        <begin position="109"/>
        <end position="141"/>
    </location>
</feature>
<comment type="subcellular location">
    <subcellularLocation>
        <location evidence="1">Membrane</location>
        <topology evidence="1">Multi-pass membrane protein</topology>
    </subcellularLocation>
</comment>
<evidence type="ECO:0000256" key="7">
    <source>
        <dbReference type="ARBA" id="ARBA00023136"/>
    </source>
</evidence>
<keyword evidence="7 8" id="KW-0472">Membrane</keyword>
<proteinExistence type="inferred from homology"/>